<comment type="caution">
    <text evidence="6">The sequence shown here is derived from an EMBL/GenBank/DDBJ whole genome shotgun (WGS) entry which is preliminary data.</text>
</comment>
<feature type="binding site" evidence="4">
    <location>
        <position position="237"/>
    </location>
    <ligand>
        <name>substrate</name>
    </ligand>
</feature>
<dbReference type="Gene3D" id="3.40.50.720">
    <property type="entry name" value="NAD(P)-binding Rossmann-like Domain"/>
    <property type="match status" value="1"/>
</dbReference>
<evidence type="ECO:0000256" key="3">
    <source>
        <dbReference type="ARBA" id="ARBA00023277"/>
    </source>
</evidence>
<dbReference type="Gene3D" id="3.90.25.10">
    <property type="entry name" value="UDP-galactose 4-epimerase, domain 1"/>
    <property type="match status" value="1"/>
</dbReference>
<feature type="domain" description="NAD-dependent epimerase/dehydratase" evidence="5">
    <location>
        <begin position="25"/>
        <end position="264"/>
    </location>
</feature>
<feature type="binding site" evidence="4">
    <location>
        <begin position="229"/>
        <end position="232"/>
    </location>
    <ligand>
        <name>substrate</name>
    </ligand>
</feature>
<feature type="binding site" evidence="4">
    <location>
        <position position="215"/>
    </location>
    <ligand>
        <name>substrate</name>
    </ligand>
</feature>
<proteinExistence type="inferred from homology"/>
<dbReference type="HAMAP" id="MF_01601">
    <property type="entry name" value="Heptose_epimerase"/>
    <property type="match status" value="1"/>
</dbReference>
<feature type="binding site" evidence="4">
    <location>
        <begin position="33"/>
        <end position="34"/>
    </location>
    <ligand>
        <name>NADP(+)</name>
        <dbReference type="ChEBI" id="CHEBI:58349"/>
    </ligand>
</feature>
<feature type="active site" description="Proton acceptor" evidence="4">
    <location>
        <position position="206"/>
    </location>
</feature>
<feature type="binding site" evidence="4">
    <location>
        <position position="61"/>
    </location>
    <ligand>
        <name>NADP(+)</name>
        <dbReference type="ChEBI" id="CHEBI:58349"/>
    </ligand>
</feature>
<dbReference type="InterPro" id="IPR036291">
    <property type="entry name" value="NAD(P)-bd_dom_sf"/>
</dbReference>
<comment type="catalytic activity">
    <reaction evidence="4">
        <text>ADP-D-glycero-beta-D-manno-heptose = ADP-L-glycero-beta-D-manno-heptose</text>
        <dbReference type="Rhea" id="RHEA:17577"/>
        <dbReference type="ChEBI" id="CHEBI:59967"/>
        <dbReference type="ChEBI" id="CHEBI:61506"/>
        <dbReference type="EC" id="5.1.3.20"/>
    </reaction>
</comment>
<comment type="function">
    <text evidence="4">Catalyzes the interconversion between ADP-D-glycero-beta-D-manno-heptose and ADP-L-glycero-beta-D-manno-heptose via an epimerization at carbon 6 of the heptose.</text>
</comment>
<dbReference type="PANTHER" id="PTHR43103">
    <property type="entry name" value="NUCLEOSIDE-DIPHOSPHATE-SUGAR EPIMERASE"/>
    <property type="match status" value="1"/>
</dbReference>
<name>A0AAV2VU35_9VIBR</name>
<sequence>MPLYFLAPYLIHSHQFNIKLGENMIIVTGGAGMIGSNIIKALNEKGISDILVVDNLKNGKKFKNLVDLDIADYMDRDDFLTQIMAGDDFGPIDAIFHEGACSATTEWDGKYMMLNNYEYSKELLHYCLDREIPFLYASSAATYGETAVFKEEQQYEGALNVYGYSKQQFDNYVRRVWQDAAAHGEKLSQVVGFRYFNVYGPREDHKGSMASVAFHLNNQMNAGENPKLFEGSEHFKRDFVYVGDVAAVNLWFMENGPSGIFNLGTGQAESFEEVAKAVIAHHGQGQVETIPFPEHLKGAYQEYTQADMSNLRAAGCDHQFKTVAQGVAEYMKLANA</sequence>
<evidence type="ECO:0000256" key="4">
    <source>
        <dbReference type="HAMAP-Rule" id="MF_01601"/>
    </source>
</evidence>
<dbReference type="InterPro" id="IPR011912">
    <property type="entry name" value="Heptose_epim"/>
</dbReference>
<accession>A0AAV2VU35</accession>
<dbReference type="SUPFAM" id="SSF51735">
    <property type="entry name" value="NAD(P)-binding Rossmann-fold domains"/>
    <property type="match status" value="1"/>
</dbReference>
<organism evidence="6 7">
    <name type="scientific">Vibrio nigripulchritudo SOn1</name>
    <dbReference type="NCBI Taxonomy" id="1238450"/>
    <lineage>
        <taxon>Bacteria</taxon>
        <taxon>Pseudomonadati</taxon>
        <taxon>Pseudomonadota</taxon>
        <taxon>Gammaproteobacteria</taxon>
        <taxon>Vibrionales</taxon>
        <taxon>Vibrionaceae</taxon>
        <taxon>Vibrio</taxon>
    </lineage>
</organism>
<dbReference type="EC" id="5.1.3.20" evidence="4"/>
<comment type="pathway">
    <text evidence="4">Nucleotide-sugar biosynthesis; ADP-L-glycero-beta-D-manno-heptose biosynthesis; ADP-L-glycero-beta-D-manno-heptose from D-glycero-beta-D-manno-heptose 7-phosphate: step 4/4.</text>
</comment>
<evidence type="ECO:0000313" key="7">
    <source>
        <dbReference type="Proteomes" id="UP000018211"/>
    </source>
</evidence>
<feature type="active site" description="Proton acceptor" evidence="4">
    <location>
        <position position="162"/>
    </location>
</feature>
<dbReference type="GO" id="GO:0008712">
    <property type="term" value="F:ADP-glyceromanno-heptose 6-epimerase activity"/>
    <property type="evidence" value="ECO:0007669"/>
    <property type="project" value="UniProtKB-UniRule"/>
</dbReference>
<feature type="binding site" evidence="4">
    <location>
        <position position="300"/>
    </location>
    <ligand>
        <name>substrate</name>
    </ligand>
</feature>
<feature type="binding site" evidence="4">
    <location>
        <position position="208"/>
    </location>
    <ligand>
        <name>substrate</name>
    </ligand>
</feature>
<dbReference type="Pfam" id="PF01370">
    <property type="entry name" value="Epimerase"/>
    <property type="match status" value="1"/>
</dbReference>
<gene>
    <name evidence="4 6" type="primary">hldD</name>
    <name evidence="6" type="ORF">VIBNISOn1_480040</name>
</gene>
<dbReference type="Proteomes" id="UP000018211">
    <property type="component" value="Unassembled WGS sequence"/>
</dbReference>
<feature type="binding site" evidence="4">
    <location>
        <position position="206"/>
    </location>
    <ligand>
        <name>NADP(+)</name>
        <dbReference type="ChEBI" id="CHEBI:58349"/>
    </ligand>
</feature>
<feature type="binding site" evidence="4">
    <location>
        <position position="197"/>
    </location>
    <ligand>
        <name>substrate</name>
    </ligand>
</feature>
<dbReference type="EMBL" id="CAOF01000140">
    <property type="protein sequence ID" value="CCO48241.1"/>
    <property type="molecule type" value="Genomic_DNA"/>
</dbReference>
<evidence type="ECO:0000313" key="6">
    <source>
        <dbReference type="EMBL" id="CCO48241.1"/>
    </source>
</evidence>
<feature type="binding site" evidence="4">
    <location>
        <begin position="54"/>
        <end position="55"/>
    </location>
    <ligand>
        <name>NADP(+)</name>
        <dbReference type="ChEBI" id="CHEBI:58349"/>
    </ligand>
</feature>
<feature type="binding site" evidence="4">
    <location>
        <position position="115"/>
    </location>
    <ligand>
        <name>NADP(+)</name>
        <dbReference type="ChEBI" id="CHEBI:58349"/>
    </ligand>
</feature>
<evidence type="ECO:0000256" key="2">
    <source>
        <dbReference type="ARBA" id="ARBA00023235"/>
    </source>
</evidence>
<comment type="cofactor">
    <cofactor evidence="4">
        <name>NADP(+)</name>
        <dbReference type="ChEBI" id="CHEBI:58349"/>
    </cofactor>
    <text evidence="4">Binds 1 NADP(+) per subunit.</text>
</comment>
<dbReference type="InterPro" id="IPR001509">
    <property type="entry name" value="Epimerase_deHydtase"/>
</dbReference>
<dbReference type="NCBIfam" id="NF008360">
    <property type="entry name" value="PRK11150.1"/>
    <property type="match status" value="1"/>
</dbReference>
<keyword evidence="2 4" id="KW-0413">Isomerase</keyword>
<keyword evidence="3 4" id="KW-0119">Carbohydrate metabolism</keyword>
<comment type="subunit">
    <text evidence="4">Homopentamer.</text>
</comment>
<reference evidence="6 7" key="1">
    <citation type="journal article" date="2013" name="ISME J.">
        <title>Comparative genomics of pathogenic lineages of Vibrio nigripulchritudo identifies virulence-associated traits.</title>
        <authorList>
            <person name="Goudenege D."/>
            <person name="Labreuche Y."/>
            <person name="Krin E."/>
            <person name="Ansquer D."/>
            <person name="Mangenot S."/>
            <person name="Calteau A."/>
            <person name="Medigue C."/>
            <person name="Mazel D."/>
            <person name="Polz M.F."/>
            <person name="Le Roux F."/>
        </authorList>
    </citation>
    <scope>NUCLEOTIDE SEQUENCE [LARGE SCALE GENOMIC DNA]</scope>
    <source>
        <strain evidence="6 7">SOn1</strain>
    </source>
</reference>
<feature type="binding site" evidence="4">
    <location>
        <position position="76"/>
    </location>
    <ligand>
        <name>NADP(+)</name>
        <dbReference type="ChEBI" id="CHEBI:58349"/>
    </ligand>
</feature>
<feature type="binding site" evidence="4">
    <location>
        <position position="198"/>
    </location>
    <ligand>
        <name>NADP(+)</name>
        <dbReference type="ChEBI" id="CHEBI:58349"/>
    </ligand>
</feature>
<dbReference type="CDD" id="cd05248">
    <property type="entry name" value="ADP_GME_SDR_e"/>
    <property type="match status" value="1"/>
</dbReference>
<keyword evidence="1 4" id="KW-0521">NADP</keyword>
<dbReference type="AlphaFoldDB" id="A0AAV2VU35"/>
<feature type="binding site" evidence="4">
    <location>
        <begin position="98"/>
        <end position="102"/>
    </location>
    <ligand>
        <name>NADP(+)</name>
        <dbReference type="ChEBI" id="CHEBI:58349"/>
    </ligand>
</feature>
<dbReference type="GO" id="GO:0050661">
    <property type="term" value="F:NADP binding"/>
    <property type="evidence" value="ECO:0007669"/>
    <property type="project" value="InterPro"/>
</dbReference>
<comment type="similarity">
    <text evidence="4">Belongs to the NAD(P)-dependent epimerase/dehydratase family. HldD subfamily.</text>
</comment>
<protein>
    <recommendedName>
        <fullName evidence="4">ADP-L-glycero-D-manno-heptose-6-epimerase</fullName>
        <ecNumber evidence="4">5.1.3.20</ecNumber>
    </recommendedName>
    <alternativeName>
        <fullName evidence="4">ADP-L-glycero-beta-D-manno-heptose-6-epimerase</fullName>
        <shortName evidence="4">ADP-glyceromanno-heptose 6-epimerase</shortName>
        <shortName evidence="4">ADP-hep 6-epimerase</shortName>
        <shortName evidence="4">AGME</shortName>
    </alternativeName>
</protein>
<dbReference type="PANTHER" id="PTHR43103:SF3">
    <property type="entry name" value="ADP-L-GLYCERO-D-MANNO-HEPTOSE-6-EPIMERASE"/>
    <property type="match status" value="1"/>
</dbReference>
<comment type="domain">
    <text evidence="4">Contains a large N-terminal NADP-binding domain, and a smaller C-terminal substrate-binding domain.</text>
</comment>
<dbReference type="GO" id="GO:0005975">
    <property type="term" value="P:carbohydrate metabolic process"/>
    <property type="evidence" value="ECO:0007669"/>
    <property type="project" value="UniProtKB-UniRule"/>
</dbReference>
<evidence type="ECO:0000259" key="5">
    <source>
        <dbReference type="Pfam" id="PF01370"/>
    </source>
</evidence>
<evidence type="ECO:0000256" key="1">
    <source>
        <dbReference type="ARBA" id="ARBA00022857"/>
    </source>
</evidence>
<dbReference type="NCBIfam" id="TIGR02197">
    <property type="entry name" value="heptose_epim"/>
    <property type="match status" value="1"/>
</dbReference>
<feature type="binding site" evidence="4">
    <location>
        <position position="166"/>
    </location>
    <ligand>
        <name>NADP(+)</name>
        <dbReference type="ChEBI" id="CHEBI:58349"/>
    </ligand>
</feature>